<name>A0A8K1CJH3_PYTOL</name>
<feature type="compositionally biased region" description="Basic and acidic residues" evidence="1">
    <location>
        <begin position="1"/>
        <end position="12"/>
    </location>
</feature>
<feature type="compositionally biased region" description="Basic and acidic residues" evidence="1">
    <location>
        <begin position="58"/>
        <end position="71"/>
    </location>
</feature>
<proteinExistence type="predicted"/>
<dbReference type="AlphaFoldDB" id="A0A8K1CJH3"/>
<dbReference type="Proteomes" id="UP000794436">
    <property type="component" value="Unassembled WGS sequence"/>
</dbReference>
<feature type="region of interest" description="Disordered" evidence="1">
    <location>
        <begin position="1"/>
        <end position="96"/>
    </location>
</feature>
<keyword evidence="3" id="KW-1185">Reference proteome</keyword>
<evidence type="ECO:0000313" key="2">
    <source>
        <dbReference type="EMBL" id="TMW64189.1"/>
    </source>
</evidence>
<organism evidence="2 3">
    <name type="scientific">Pythium oligandrum</name>
    <name type="common">Mycoparasitic fungus</name>
    <dbReference type="NCBI Taxonomy" id="41045"/>
    <lineage>
        <taxon>Eukaryota</taxon>
        <taxon>Sar</taxon>
        <taxon>Stramenopiles</taxon>
        <taxon>Oomycota</taxon>
        <taxon>Peronosporomycetes</taxon>
        <taxon>Pythiales</taxon>
        <taxon>Pythiaceae</taxon>
        <taxon>Pythium</taxon>
    </lineage>
</organism>
<gene>
    <name evidence="2" type="ORF">Poli38472_012811</name>
</gene>
<dbReference type="EMBL" id="SPLM01000040">
    <property type="protein sequence ID" value="TMW64189.1"/>
    <property type="molecule type" value="Genomic_DNA"/>
</dbReference>
<comment type="caution">
    <text evidence="2">The sequence shown here is derived from an EMBL/GenBank/DDBJ whole genome shotgun (WGS) entry which is preliminary data.</text>
</comment>
<accession>A0A8K1CJH3</accession>
<feature type="compositionally biased region" description="Basic and acidic residues" evidence="1">
    <location>
        <begin position="163"/>
        <end position="178"/>
    </location>
</feature>
<sequence length="285" mass="31772">MGPPARKRDGNARADANQPTASTEVEWSSPTYIRPRTRPSNLRSNVRVSSSFPLSTRSSDRGSDRGSDRSEGPSPRVTGPRGQSTRSTQTSEPDRLIGATALYSSATQEHGVDAPVRLGAFGEVRHMTLETVEFLIQVLEDRRQELCVDAPPDRVQNRKQPKPKSDRATNTHREEHKRSLNGNGKSRQDAYDRFPVETEGHGQEEWEDEPSSRLVRSRSYEALVQLESILEARHQQLMQHGTLDPNSALLAARDAPPPSPAVVDVEEQIRKLQRTLSLNTVASRE</sequence>
<dbReference type="OrthoDB" id="164705at2759"/>
<feature type="compositionally biased region" description="Polar residues" evidence="1">
    <location>
        <begin position="81"/>
        <end position="91"/>
    </location>
</feature>
<feature type="compositionally biased region" description="Polar residues" evidence="1">
    <location>
        <begin position="17"/>
        <end position="31"/>
    </location>
</feature>
<evidence type="ECO:0000256" key="1">
    <source>
        <dbReference type="SAM" id="MobiDB-lite"/>
    </source>
</evidence>
<protein>
    <submittedName>
        <fullName evidence="2">Uncharacterized protein</fullName>
    </submittedName>
</protein>
<evidence type="ECO:0000313" key="3">
    <source>
        <dbReference type="Proteomes" id="UP000794436"/>
    </source>
</evidence>
<feature type="region of interest" description="Disordered" evidence="1">
    <location>
        <begin position="149"/>
        <end position="190"/>
    </location>
</feature>
<reference evidence="2" key="1">
    <citation type="submission" date="2019-03" db="EMBL/GenBank/DDBJ databases">
        <title>Long read genome sequence of the mycoparasitic Pythium oligandrum ATCC 38472 isolated from sugarbeet rhizosphere.</title>
        <authorList>
            <person name="Gaulin E."/>
        </authorList>
    </citation>
    <scope>NUCLEOTIDE SEQUENCE</scope>
    <source>
        <strain evidence="2">ATCC 38472_TT</strain>
    </source>
</reference>
<feature type="compositionally biased region" description="Low complexity" evidence="1">
    <location>
        <begin position="40"/>
        <end position="57"/>
    </location>
</feature>